<dbReference type="InterPro" id="IPR012938">
    <property type="entry name" value="Glc/Sorbosone_DH"/>
</dbReference>
<proteinExistence type="predicted"/>
<gene>
    <name evidence="2" type="ORF">EVA92_03965</name>
</gene>
<dbReference type="Pfam" id="PF07995">
    <property type="entry name" value="GSDH"/>
    <property type="match status" value="1"/>
</dbReference>
<evidence type="ECO:0000259" key="1">
    <source>
        <dbReference type="Pfam" id="PF07995"/>
    </source>
</evidence>
<organism evidence="2 3">
    <name type="scientific">SAR86 cluster bacterium</name>
    <dbReference type="NCBI Taxonomy" id="2030880"/>
    <lineage>
        <taxon>Bacteria</taxon>
        <taxon>Pseudomonadati</taxon>
        <taxon>Pseudomonadota</taxon>
        <taxon>Gammaproteobacteria</taxon>
        <taxon>SAR86 cluster</taxon>
    </lineage>
</organism>
<dbReference type="InterPro" id="IPR011041">
    <property type="entry name" value="Quinoprot_gluc/sorb_DH_b-prop"/>
</dbReference>
<dbReference type="AlphaFoldDB" id="A0A520MXT4"/>
<dbReference type="Gene3D" id="2.120.10.30">
    <property type="entry name" value="TolB, C-terminal domain"/>
    <property type="match status" value="1"/>
</dbReference>
<dbReference type="EMBL" id="SHBE01000007">
    <property type="protein sequence ID" value="RZO26028.1"/>
    <property type="molecule type" value="Genomic_DNA"/>
</dbReference>
<dbReference type="PANTHER" id="PTHR19328:SF75">
    <property type="entry name" value="ALDOSE SUGAR DEHYDROGENASE YLII"/>
    <property type="match status" value="1"/>
</dbReference>
<protein>
    <submittedName>
        <fullName evidence="2">PQQ-dependent sugar dehydrogenase</fullName>
    </submittedName>
</protein>
<comment type="caution">
    <text evidence="2">The sequence shown here is derived from an EMBL/GenBank/DDBJ whole genome shotgun (WGS) entry which is preliminary data.</text>
</comment>
<dbReference type="InterPro" id="IPR011042">
    <property type="entry name" value="6-blade_b-propeller_TolB-like"/>
</dbReference>
<dbReference type="Proteomes" id="UP000315825">
    <property type="component" value="Unassembled WGS sequence"/>
</dbReference>
<name>A0A520MXT4_9GAMM</name>
<accession>A0A520MXT4</accession>
<feature type="domain" description="Glucose/Sorbosone dehydrogenase" evidence="1">
    <location>
        <begin position="34"/>
        <end position="368"/>
    </location>
</feature>
<reference evidence="2 3" key="1">
    <citation type="submission" date="2019-02" db="EMBL/GenBank/DDBJ databases">
        <title>Prokaryotic population dynamics and viral predation in marine succession experiment using metagenomics: the confinement effect.</title>
        <authorList>
            <person name="Haro-Moreno J.M."/>
            <person name="Rodriguez-Valera F."/>
            <person name="Lopez-Perez M."/>
        </authorList>
    </citation>
    <scope>NUCLEOTIDE SEQUENCE [LARGE SCALE GENOMIC DNA]</scope>
    <source>
        <strain evidence="2">MED-G159</strain>
    </source>
</reference>
<evidence type="ECO:0000313" key="3">
    <source>
        <dbReference type="Proteomes" id="UP000315825"/>
    </source>
</evidence>
<dbReference type="PANTHER" id="PTHR19328">
    <property type="entry name" value="HEDGEHOG-INTERACTING PROTEIN"/>
    <property type="match status" value="1"/>
</dbReference>
<sequence>MNFCLKTSILFLLFISYLSKAYEFNFRQVGGEFNDPWSLAFLDNDKFILSELSGKLKLVSLETGDVLYEIEGVPEVLYEGQGGLSEIVLDPNFLENKKIYISYSARIVDDEQKVDKLFSPKNTLYVASAILQENRLEDLNVIFKAKAEREAPAHYGGKIGFLSDGSLIITSGDGYNNKEDAQLLDNHFGKIIRIYSDGSIPNDNPFIGDTNALPEIYSYGHRNMQGLVIKDDIIYENEHGPKGGDEFNIVEPGKNYGWPAICYCVDYSGAQITPFTELEGMEQPLTYWRPSIAPSGMMLYSGKKFKAWKNSFFISALSGKILSRVTLVDNKVEEQILLKDFNERLRNVYETPEGNILILTDGPGGKIFELSP</sequence>
<dbReference type="SUPFAM" id="SSF50952">
    <property type="entry name" value="Soluble quinoprotein glucose dehydrogenase"/>
    <property type="match status" value="1"/>
</dbReference>
<evidence type="ECO:0000313" key="2">
    <source>
        <dbReference type="EMBL" id="RZO26028.1"/>
    </source>
</evidence>